<gene>
    <name evidence="2" type="ORF">S01H1_56374</name>
</gene>
<feature type="transmembrane region" description="Helical" evidence="1">
    <location>
        <begin position="30"/>
        <end position="51"/>
    </location>
</feature>
<comment type="caution">
    <text evidence="2">The sequence shown here is derived from an EMBL/GenBank/DDBJ whole genome shotgun (WGS) entry which is preliminary data.</text>
</comment>
<organism evidence="2">
    <name type="scientific">marine sediment metagenome</name>
    <dbReference type="NCBI Taxonomy" id="412755"/>
    <lineage>
        <taxon>unclassified sequences</taxon>
        <taxon>metagenomes</taxon>
        <taxon>ecological metagenomes</taxon>
    </lineage>
</organism>
<name>X0VI93_9ZZZZ</name>
<feature type="non-terminal residue" evidence="2">
    <location>
        <position position="1"/>
    </location>
</feature>
<keyword evidence="1" id="KW-0812">Transmembrane</keyword>
<reference evidence="2" key="1">
    <citation type="journal article" date="2014" name="Front. Microbiol.">
        <title>High frequency of phylogenetically diverse reductive dehalogenase-homologous genes in deep subseafloor sedimentary metagenomes.</title>
        <authorList>
            <person name="Kawai M."/>
            <person name="Futagami T."/>
            <person name="Toyoda A."/>
            <person name="Takaki Y."/>
            <person name="Nishi S."/>
            <person name="Hori S."/>
            <person name="Arai W."/>
            <person name="Tsubouchi T."/>
            <person name="Morono Y."/>
            <person name="Uchiyama I."/>
            <person name="Ito T."/>
            <person name="Fujiyama A."/>
            <person name="Inagaki F."/>
            <person name="Takami H."/>
        </authorList>
    </citation>
    <scope>NUCLEOTIDE SEQUENCE</scope>
    <source>
        <strain evidence="2">Expedition CK06-06</strain>
    </source>
</reference>
<evidence type="ECO:0000256" key="1">
    <source>
        <dbReference type="SAM" id="Phobius"/>
    </source>
</evidence>
<sequence length="192" mass="20552">LLSAIGAARLPGVVPWLLAYPRRAPSRRSALGRSAGLSAALAVLVAAPFWLVDETLLDPRHLVVPLAAAPMQRYAQAAAAEPDSPLRRRRLALVMMIHGDSSGAAEQLAVALRLTPPDPEERSTYVRRAVILQSLAAAYAGSGQAALARQAQAAHVTHVQALRDGMQSDDPFVRSEFDRAMKTQRAQARPSP</sequence>
<keyword evidence="1" id="KW-0472">Membrane</keyword>
<protein>
    <submittedName>
        <fullName evidence="2">Uncharacterized protein</fullName>
    </submittedName>
</protein>
<accession>X0VI93</accession>
<dbReference type="AlphaFoldDB" id="X0VI93"/>
<proteinExistence type="predicted"/>
<keyword evidence="1" id="KW-1133">Transmembrane helix</keyword>
<evidence type="ECO:0000313" key="2">
    <source>
        <dbReference type="EMBL" id="GAG17955.1"/>
    </source>
</evidence>
<dbReference type="EMBL" id="BARS01036703">
    <property type="protein sequence ID" value="GAG17955.1"/>
    <property type="molecule type" value="Genomic_DNA"/>
</dbReference>